<dbReference type="InterPro" id="IPR046346">
    <property type="entry name" value="Aminoacid_DH-like_N_sf"/>
</dbReference>
<dbReference type="InterPro" id="IPR035812">
    <property type="entry name" value="m-THF_DH_NAD-bd"/>
</dbReference>
<dbReference type="GO" id="GO:0004487">
    <property type="term" value="F:methylenetetrahydrofolate dehydrogenase (NAD+) activity"/>
    <property type="evidence" value="ECO:0007669"/>
    <property type="project" value="UniProtKB-EC"/>
</dbReference>
<gene>
    <name evidence="14" type="ORF">Glove_682g25</name>
</gene>
<evidence type="ECO:0000256" key="4">
    <source>
        <dbReference type="ARBA" id="ARBA00022490"/>
    </source>
</evidence>
<dbReference type="EMBL" id="PQFF01000551">
    <property type="protein sequence ID" value="RHZ45274.1"/>
    <property type="molecule type" value="Genomic_DNA"/>
</dbReference>
<dbReference type="GO" id="GO:0005829">
    <property type="term" value="C:cytosol"/>
    <property type="evidence" value="ECO:0007669"/>
    <property type="project" value="TreeGrafter"/>
</dbReference>
<dbReference type="GO" id="GO:0005634">
    <property type="term" value="C:nucleus"/>
    <property type="evidence" value="ECO:0007669"/>
    <property type="project" value="UniProtKB-SubCell"/>
</dbReference>
<dbReference type="FunFam" id="3.40.50.720:FF:000255">
    <property type="entry name" value="Methylenetetrahydrofolate dehydrogenase"/>
    <property type="match status" value="1"/>
</dbReference>
<dbReference type="PRINTS" id="PR00085">
    <property type="entry name" value="THFDHDRGNASE"/>
</dbReference>
<dbReference type="GO" id="GO:0004488">
    <property type="term" value="F:methylenetetrahydrofolate dehydrogenase (NADP+) activity"/>
    <property type="evidence" value="ECO:0007669"/>
    <property type="project" value="InterPro"/>
</dbReference>
<keyword evidence="5" id="KW-0554">One-carbon metabolism</keyword>
<evidence type="ECO:0000256" key="1">
    <source>
        <dbReference type="ARBA" id="ARBA00004123"/>
    </source>
</evidence>
<sequence length="304" mass="34387">MSCKTVLAKEITESFRKEIKDTINSRGIHPRLVGFLANQDQAALKYAEATAKTCLETGVDFELRKCNREELEDLIIEANEDDNVHGILVYYPVFGDRQDQYLQNVVDCQKDVEGLCHKYVYNMYHNIRYLDKEETKKCIIPCTPLAIVKVLEYIGVYNPVLPYGNRLHGRLITVINRSEIVGRPLAALLANDGGKVYSVDINGIQEFHRGPGLRLKKHEVHDTNFKLEDIIPISDVVITGVPSPTYKIPTSLLRDGVIAINFSAYKNFEPNVKDKASIYVPSVGKVTIAMLERNLLRLYDCQNG</sequence>
<dbReference type="InterPro" id="IPR020630">
    <property type="entry name" value="THF_DH/CycHdrlase_cat_dom"/>
</dbReference>
<evidence type="ECO:0000256" key="12">
    <source>
        <dbReference type="ARBA" id="ARBA00074830"/>
    </source>
</evidence>
<dbReference type="Pfam" id="PF00763">
    <property type="entry name" value="THF_DHG_CYH"/>
    <property type="match status" value="1"/>
</dbReference>
<dbReference type="InterPro" id="IPR036291">
    <property type="entry name" value="NAD(P)-bd_dom_sf"/>
</dbReference>
<protein>
    <recommendedName>
        <fullName evidence="12">Methylenetetrahydrofolate dehydrogenase [NAD(+)]</fullName>
        <ecNumber evidence="11">1.5.1.15</ecNumber>
    </recommendedName>
</protein>
<feature type="domain" description="Tetrahydrofolate dehydrogenase/cyclohydrolase catalytic" evidence="13">
    <location>
        <begin position="7"/>
        <end position="113"/>
    </location>
</feature>
<dbReference type="SUPFAM" id="SSF53223">
    <property type="entry name" value="Aminoacid dehydrogenase-like, N-terminal domain"/>
    <property type="match status" value="1"/>
</dbReference>
<keyword evidence="8" id="KW-0539">Nucleus</keyword>
<dbReference type="Proteomes" id="UP000266861">
    <property type="component" value="Unassembled WGS sequence"/>
</dbReference>
<evidence type="ECO:0000256" key="2">
    <source>
        <dbReference type="ARBA" id="ARBA00004496"/>
    </source>
</evidence>
<dbReference type="InterPro" id="IPR000672">
    <property type="entry name" value="THF_DH/CycHdrlase"/>
</dbReference>
<dbReference type="STRING" id="1348612.A0A397G5Z6"/>
<dbReference type="PANTHER" id="PTHR48099">
    <property type="entry name" value="C-1-TETRAHYDROFOLATE SYNTHASE, CYTOPLASMIC-RELATED"/>
    <property type="match status" value="1"/>
</dbReference>
<evidence type="ECO:0000256" key="3">
    <source>
        <dbReference type="ARBA" id="ARBA00011738"/>
    </source>
</evidence>
<evidence type="ECO:0000256" key="5">
    <source>
        <dbReference type="ARBA" id="ARBA00022563"/>
    </source>
</evidence>
<evidence type="ECO:0000313" key="15">
    <source>
        <dbReference type="Proteomes" id="UP000266861"/>
    </source>
</evidence>
<name>A0A397G5Z6_9GLOM</name>
<dbReference type="OrthoDB" id="41403at2759"/>
<accession>A0A397G5Z6</accession>
<evidence type="ECO:0000313" key="14">
    <source>
        <dbReference type="EMBL" id="RHZ45274.1"/>
    </source>
</evidence>
<dbReference type="Gene3D" id="3.40.50.10860">
    <property type="entry name" value="Leucine Dehydrogenase, chain A, domain 1"/>
    <property type="match status" value="1"/>
</dbReference>
<dbReference type="GO" id="GO:0009113">
    <property type="term" value="P:purine nucleobase biosynthetic process"/>
    <property type="evidence" value="ECO:0007669"/>
    <property type="project" value="TreeGrafter"/>
</dbReference>
<dbReference type="PANTHER" id="PTHR48099:SF3">
    <property type="entry name" value="METHYLENETETRAHYDROFOLATE DEHYDROGENASE [NAD(+)]"/>
    <property type="match status" value="1"/>
</dbReference>
<evidence type="ECO:0000256" key="10">
    <source>
        <dbReference type="ARBA" id="ARBA00061364"/>
    </source>
</evidence>
<comment type="function">
    <text evidence="9">Catalyzes oxidation of cytoplasmic one-carbon units for purine biosynthesis.</text>
</comment>
<keyword evidence="6" id="KW-0560">Oxidoreductase</keyword>
<reference evidence="14 15" key="1">
    <citation type="submission" date="2018-08" db="EMBL/GenBank/DDBJ databases">
        <title>Genome and evolution of the arbuscular mycorrhizal fungus Diversispora epigaea (formerly Glomus versiforme) and its bacterial endosymbionts.</title>
        <authorList>
            <person name="Sun X."/>
            <person name="Fei Z."/>
            <person name="Harrison M."/>
        </authorList>
    </citation>
    <scope>NUCLEOTIDE SEQUENCE [LARGE SCALE GENOMIC DNA]</scope>
    <source>
        <strain evidence="14 15">IT104</strain>
    </source>
</reference>
<organism evidence="14 15">
    <name type="scientific">Diversispora epigaea</name>
    <dbReference type="NCBI Taxonomy" id="1348612"/>
    <lineage>
        <taxon>Eukaryota</taxon>
        <taxon>Fungi</taxon>
        <taxon>Fungi incertae sedis</taxon>
        <taxon>Mucoromycota</taxon>
        <taxon>Glomeromycotina</taxon>
        <taxon>Glomeromycetes</taxon>
        <taxon>Diversisporales</taxon>
        <taxon>Diversisporaceae</taxon>
        <taxon>Diversispora</taxon>
    </lineage>
</organism>
<keyword evidence="15" id="KW-1185">Reference proteome</keyword>
<keyword evidence="7" id="KW-0520">NAD</keyword>
<evidence type="ECO:0000256" key="7">
    <source>
        <dbReference type="ARBA" id="ARBA00023027"/>
    </source>
</evidence>
<comment type="subcellular location">
    <subcellularLocation>
        <location evidence="2">Cytoplasm</location>
    </subcellularLocation>
    <subcellularLocation>
        <location evidence="1">Nucleus</location>
    </subcellularLocation>
</comment>
<dbReference type="SUPFAM" id="SSF51735">
    <property type="entry name" value="NAD(P)-binding Rossmann-fold domains"/>
    <property type="match status" value="1"/>
</dbReference>
<comment type="caution">
    <text evidence="14">The sequence shown here is derived from an EMBL/GenBank/DDBJ whole genome shotgun (WGS) entry which is preliminary data.</text>
</comment>
<evidence type="ECO:0000259" key="13">
    <source>
        <dbReference type="Pfam" id="PF00763"/>
    </source>
</evidence>
<proteinExistence type="inferred from homology"/>
<evidence type="ECO:0000256" key="9">
    <source>
        <dbReference type="ARBA" id="ARBA00053076"/>
    </source>
</evidence>
<dbReference type="FunFam" id="3.40.50.10860:FF:000012">
    <property type="entry name" value="Methylenetetrahydrofolate dehydrogenase [NAD(+)]"/>
    <property type="match status" value="1"/>
</dbReference>
<evidence type="ECO:0000256" key="11">
    <source>
        <dbReference type="ARBA" id="ARBA00066980"/>
    </source>
</evidence>
<dbReference type="CDD" id="cd01079">
    <property type="entry name" value="NAD_bind_m-THF_DH"/>
    <property type="match status" value="1"/>
</dbReference>
<comment type="similarity">
    <text evidence="10">Belongs to the tetrahydrofolate dehydrogenase/cyclohydrolase family.</text>
</comment>
<comment type="subunit">
    <text evidence="3">Homodimer.</text>
</comment>
<dbReference type="Gene3D" id="3.40.50.720">
    <property type="entry name" value="NAD(P)-binding Rossmann-like Domain"/>
    <property type="match status" value="1"/>
</dbReference>
<dbReference type="EC" id="1.5.1.15" evidence="11"/>
<evidence type="ECO:0000256" key="8">
    <source>
        <dbReference type="ARBA" id="ARBA00023242"/>
    </source>
</evidence>
<keyword evidence="4" id="KW-0963">Cytoplasm</keyword>
<dbReference type="AlphaFoldDB" id="A0A397G5Z6"/>
<dbReference type="GO" id="GO:0006730">
    <property type="term" value="P:one-carbon metabolic process"/>
    <property type="evidence" value="ECO:0007669"/>
    <property type="project" value="UniProtKB-KW"/>
</dbReference>
<evidence type="ECO:0000256" key="6">
    <source>
        <dbReference type="ARBA" id="ARBA00023002"/>
    </source>
</evidence>